<sequence length="72" mass="8329">MDKEKLYKQVHGMIISSTKEPKYSAISTVKVADLLNEEIDVVEHTLQELVEEGRLKKSRLNDPPNYEIYLLP</sequence>
<evidence type="ECO:0000313" key="1">
    <source>
        <dbReference type="EMBL" id="MED1203483.1"/>
    </source>
</evidence>
<gene>
    <name evidence="1" type="ORF">P4T90_10380</name>
</gene>
<evidence type="ECO:0000313" key="2">
    <source>
        <dbReference type="Proteomes" id="UP001341444"/>
    </source>
</evidence>
<evidence type="ECO:0008006" key="3">
    <source>
        <dbReference type="Google" id="ProtNLM"/>
    </source>
</evidence>
<accession>A0ABU6MFL7</accession>
<name>A0ABU6MFL7_9BACI</name>
<dbReference type="Proteomes" id="UP001341444">
    <property type="component" value="Unassembled WGS sequence"/>
</dbReference>
<dbReference type="EMBL" id="JARMAB010000013">
    <property type="protein sequence ID" value="MED1203483.1"/>
    <property type="molecule type" value="Genomic_DNA"/>
</dbReference>
<organism evidence="1 2">
    <name type="scientific">Heyndrickxia acidicola</name>
    <dbReference type="NCBI Taxonomy" id="209389"/>
    <lineage>
        <taxon>Bacteria</taxon>
        <taxon>Bacillati</taxon>
        <taxon>Bacillota</taxon>
        <taxon>Bacilli</taxon>
        <taxon>Bacillales</taxon>
        <taxon>Bacillaceae</taxon>
        <taxon>Heyndrickxia</taxon>
    </lineage>
</organism>
<proteinExistence type="predicted"/>
<dbReference type="RefSeq" id="WP_066271020.1">
    <property type="nucleotide sequence ID" value="NZ_JARMAB010000013.1"/>
</dbReference>
<keyword evidence="2" id="KW-1185">Reference proteome</keyword>
<protein>
    <recommendedName>
        <fullName evidence="3">MarR family transcriptional regulator</fullName>
    </recommendedName>
</protein>
<reference evidence="1 2" key="1">
    <citation type="submission" date="2023-03" db="EMBL/GenBank/DDBJ databases">
        <title>Bacillus Genome Sequencing.</title>
        <authorList>
            <person name="Dunlap C."/>
        </authorList>
    </citation>
    <scope>NUCLEOTIDE SEQUENCE [LARGE SCALE GENOMIC DNA]</scope>
    <source>
        <strain evidence="1 2">B-23453</strain>
    </source>
</reference>
<comment type="caution">
    <text evidence="1">The sequence shown here is derived from an EMBL/GenBank/DDBJ whole genome shotgun (WGS) entry which is preliminary data.</text>
</comment>